<dbReference type="OrthoDB" id="344137at2"/>
<sequence length="205" mass="24021">MKDILSALRILVLLSFFSGCFPPSWIRELPERPESSSDMTLKGTYSKKLPPFSPLTSVTYKENQSEKLEFSTSEKSFQKYYLREIEEKGEIRRIQIEGSGKYESRGNWLLLITQKIKKEESVWRDGKQISGPEINFLETSHKLLYHYDPSNDSLIPMIYESGYREKPFGVVEGTNTPYAEDELFKISRRNYSKKEYQGHAYFKVR</sequence>
<organism evidence="1 2">
    <name type="scientific">Leptospira hartskeerlii</name>
    <dbReference type="NCBI Taxonomy" id="2023177"/>
    <lineage>
        <taxon>Bacteria</taxon>
        <taxon>Pseudomonadati</taxon>
        <taxon>Spirochaetota</taxon>
        <taxon>Spirochaetia</taxon>
        <taxon>Leptospirales</taxon>
        <taxon>Leptospiraceae</taxon>
        <taxon>Leptospira</taxon>
    </lineage>
</organism>
<dbReference type="Proteomes" id="UP000232196">
    <property type="component" value="Unassembled WGS sequence"/>
</dbReference>
<evidence type="ECO:0000313" key="1">
    <source>
        <dbReference type="EMBL" id="PJZ26184.1"/>
    </source>
</evidence>
<gene>
    <name evidence="1" type="ORF">CH357_06695</name>
</gene>
<accession>A0A2M9XEX6</accession>
<dbReference type="AlphaFoldDB" id="A0A2M9XEX6"/>
<keyword evidence="2" id="KW-1185">Reference proteome</keyword>
<dbReference type="EMBL" id="NPDN01000003">
    <property type="protein sequence ID" value="PJZ26184.1"/>
    <property type="molecule type" value="Genomic_DNA"/>
</dbReference>
<reference evidence="1 2" key="1">
    <citation type="submission" date="2017-07" db="EMBL/GenBank/DDBJ databases">
        <title>Leptospira spp. isolated from tropical soils.</title>
        <authorList>
            <person name="Thibeaux R."/>
            <person name="Iraola G."/>
            <person name="Ferres I."/>
            <person name="Bierque E."/>
            <person name="Girault D."/>
            <person name="Soupe-Gilbert M.-E."/>
            <person name="Picardeau M."/>
            <person name="Goarant C."/>
        </authorList>
    </citation>
    <scope>NUCLEOTIDE SEQUENCE [LARGE SCALE GENOMIC DNA]</scope>
    <source>
        <strain evidence="1 2">MCA1-C-A1</strain>
    </source>
</reference>
<evidence type="ECO:0008006" key="3">
    <source>
        <dbReference type="Google" id="ProtNLM"/>
    </source>
</evidence>
<name>A0A2M9XEX6_9LEPT</name>
<dbReference type="PROSITE" id="PS51257">
    <property type="entry name" value="PROKAR_LIPOPROTEIN"/>
    <property type="match status" value="1"/>
</dbReference>
<proteinExistence type="predicted"/>
<comment type="caution">
    <text evidence="1">The sequence shown here is derived from an EMBL/GenBank/DDBJ whole genome shotgun (WGS) entry which is preliminary data.</text>
</comment>
<protein>
    <recommendedName>
        <fullName evidence="3">Lipoprotein</fullName>
    </recommendedName>
</protein>
<dbReference type="RefSeq" id="WP_100705976.1">
    <property type="nucleotide sequence ID" value="NZ_NPDL01000003.1"/>
</dbReference>
<evidence type="ECO:0000313" key="2">
    <source>
        <dbReference type="Proteomes" id="UP000232196"/>
    </source>
</evidence>